<sequence>MIIGGGVGAFFVLRGDDDEPVAVATTEATTEAPTTEAATEAPTTEAATEDTSEEVPPAPPAPTPPPAPSIPEATEAPTTEAAPAAPPGGADDMSMGESANGEITDAVPSVDFFFDAASGAAVEISMIALADSLDPVLRLYDPSGALVDENDDFDFSESRNSRISTTLPADGQYRIEATSFAGTTGPFEITLTFPSVLTDSDELSEAVPEISYEYDGVVGQRIRIDMVGTNEGTDPLLRLIGPDGSEVAQDDDGGEGLNARLEYTIDVPGTYTVVATAFASGYGPYEITLTEF</sequence>
<reference evidence="3 4" key="1">
    <citation type="submission" date="2018-09" db="EMBL/GenBank/DDBJ databases">
        <title>Complete genome sequence of Euzebya sp. DY32-46 isolated from seawater of Pacific Ocean.</title>
        <authorList>
            <person name="Xu L."/>
            <person name="Wu Y.-H."/>
            <person name="Xu X.-W."/>
        </authorList>
    </citation>
    <scope>NUCLEOTIDE SEQUENCE [LARGE SCALE GENOMIC DNA]</scope>
    <source>
        <strain evidence="3 4">DY32-46</strain>
    </source>
</reference>
<feature type="compositionally biased region" description="Low complexity" evidence="1">
    <location>
        <begin position="21"/>
        <end position="46"/>
    </location>
</feature>
<feature type="compositionally biased region" description="Low complexity" evidence="1">
    <location>
        <begin position="70"/>
        <end position="83"/>
    </location>
</feature>
<evidence type="ECO:0000256" key="1">
    <source>
        <dbReference type="SAM" id="MobiDB-lite"/>
    </source>
</evidence>
<name>A0A346Y1M3_9ACTN</name>
<dbReference type="InterPro" id="IPR007280">
    <property type="entry name" value="Peptidase_C_arc/bac"/>
</dbReference>
<dbReference type="KEGG" id="euz:DVS28_a3697"/>
<proteinExistence type="predicted"/>
<protein>
    <recommendedName>
        <fullName evidence="2">Peptidase C-terminal archaeal/bacterial domain-containing protein</fullName>
    </recommendedName>
</protein>
<evidence type="ECO:0000313" key="3">
    <source>
        <dbReference type="EMBL" id="AXV08370.1"/>
    </source>
</evidence>
<gene>
    <name evidence="3" type="ORF">DVS28_a3697</name>
</gene>
<keyword evidence="4" id="KW-1185">Reference proteome</keyword>
<feature type="region of interest" description="Disordered" evidence="1">
    <location>
        <begin position="16"/>
        <end position="100"/>
    </location>
</feature>
<accession>A0A346Y1M3</accession>
<evidence type="ECO:0000259" key="2">
    <source>
        <dbReference type="Pfam" id="PF04151"/>
    </source>
</evidence>
<organism evidence="3 4">
    <name type="scientific">Euzebya pacifica</name>
    <dbReference type="NCBI Taxonomy" id="1608957"/>
    <lineage>
        <taxon>Bacteria</taxon>
        <taxon>Bacillati</taxon>
        <taxon>Actinomycetota</taxon>
        <taxon>Nitriliruptoria</taxon>
        <taxon>Euzebyales</taxon>
    </lineage>
</organism>
<dbReference type="Gene3D" id="2.60.120.380">
    <property type="match status" value="2"/>
</dbReference>
<feature type="domain" description="Peptidase C-terminal archaeal/bacterial" evidence="2">
    <location>
        <begin position="111"/>
        <end position="178"/>
    </location>
</feature>
<dbReference type="Pfam" id="PF04151">
    <property type="entry name" value="PPC"/>
    <property type="match status" value="1"/>
</dbReference>
<feature type="compositionally biased region" description="Pro residues" evidence="1">
    <location>
        <begin position="56"/>
        <end position="69"/>
    </location>
</feature>
<dbReference type="AlphaFoldDB" id="A0A346Y1M3"/>
<evidence type="ECO:0000313" key="4">
    <source>
        <dbReference type="Proteomes" id="UP000264006"/>
    </source>
</evidence>
<dbReference type="Proteomes" id="UP000264006">
    <property type="component" value="Chromosome"/>
</dbReference>
<dbReference type="EMBL" id="CP031165">
    <property type="protein sequence ID" value="AXV08370.1"/>
    <property type="molecule type" value="Genomic_DNA"/>
</dbReference>